<evidence type="ECO:0000256" key="2">
    <source>
        <dbReference type="ARBA" id="ARBA00022692"/>
    </source>
</evidence>
<feature type="transmembrane region" description="Helical" evidence="5">
    <location>
        <begin position="219"/>
        <end position="240"/>
    </location>
</feature>
<evidence type="ECO:0000256" key="1">
    <source>
        <dbReference type="ARBA" id="ARBA00004127"/>
    </source>
</evidence>
<dbReference type="PANTHER" id="PTHR39535">
    <property type="entry name" value="SPORULATION-DELAYING PROTEIN SDPB"/>
    <property type="match status" value="1"/>
</dbReference>
<keyword evidence="8" id="KW-1185">Reference proteome</keyword>
<protein>
    <submittedName>
        <fullName evidence="7">HTTM domain-containing protein</fullName>
    </submittedName>
</protein>
<dbReference type="RefSeq" id="WP_159668057.1">
    <property type="nucleotide sequence ID" value="NZ_WUUS01000008.1"/>
</dbReference>
<evidence type="ECO:0000256" key="4">
    <source>
        <dbReference type="ARBA" id="ARBA00023136"/>
    </source>
</evidence>
<dbReference type="GO" id="GO:0012505">
    <property type="term" value="C:endomembrane system"/>
    <property type="evidence" value="ECO:0007669"/>
    <property type="project" value="UniProtKB-SubCell"/>
</dbReference>
<dbReference type="AlphaFoldDB" id="A0A6B0T0N7"/>
<dbReference type="PANTHER" id="PTHR39535:SF2">
    <property type="entry name" value="HTTM DOMAIN-CONTAINING PROTEIN"/>
    <property type="match status" value="1"/>
</dbReference>
<accession>A0A6B0T0N7</accession>
<dbReference type="InterPro" id="IPR052964">
    <property type="entry name" value="Sporulation_signal_mat"/>
</dbReference>
<evidence type="ECO:0000313" key="7">
    <source>
        <dbReference type="EMBL" id="MXR42202.1"/>
    </source>
</evidence>
<sequence length="538" mass="57610">MALRTRLTVVSCALRTALARRLFVDRRALAVLRVALGALLLADLLLRARSLAFFYTDAGVLPRSVLFARYPITSTLSLHAWFGGSWWITLLFVTAGVAALALALGYRTKVAAVCSLLLLVSLHARNPLVLNGGDSLLRRTLLWGLFVPLGTGLALEDRTRCRHPAAIGLLLQPIVLYMVNAVIKLRGSAWPSGRAVQMVFSIDSLTVLLGERLAAYPQLLGGLGAAWVVLLCCSPLLVLTTGSRRTAVVAVFAAAHTGMAFTLGVGLFPVISLAALLPYLPPAVWESIEGPWNRTVRRIDGVATAGSSRAIGVLGANRVARAGSRLTRRLGSGARAGIAAVPPTLTASGRLTGRIEADGGSEGENGTGKIDSAWNAAGVGRMARGAATALLLVVVLWNAAALGYIDAPETDAIGVGPQETRWDMFAPSPPTEDVWYVAIGTLDSGEEADVIHGGDPSLHRTGDRASTYPSARWRKYLEVVRWNDDDVLREQFASALCARWSATHRTRVETITVHVRSQPTRLDGPEPVEEVRTRRYAC</sequence>
<comment type="caution">
    <text evidence="7">The sequence shown here is derived from an EMBL/GenBank/DDBJ whole genome shotgun (WGS) entry which is preliminary data.</text>
</comment>
<name>A0A6B0T0N7_9EURY</name>
<feature type="domain" description="HTTM-like" evidence="6">
    <location>
        <begin position="21"/>
        <end position="284"/>
    </location>
</feature>
<dbReference type="SMART" id="SM00752">
    <property type="entry name" value="HTTM"/>
    <property type="match status" value="1"/>
</dbReference>
<dbReference type="Proteomes" id="UP000437065">
    <property type="component" value="Unassembled WGS sequence"/>
</dbReference>
<dbReference type="InterPro" id="IPR011020">
    <property type="entry name" value="HTTM-like"/>
</dbReference>
<feature type="transmembrane region" description="Helical" evidence="5">
    <location>
        <begin position="167"/>
        <end position="183"/>
    </location>
</feature>
<dbReference type="EMBL" id="WUUS01000008">
    <property type="protein sequence ID" value="MXR42202.1"/>
    <property type="molecule type" value="Genomic_DNA"/>
</dbReference>
<feature type="transmembrane region" description="Helical" evidence="5">
    <location>
        <begin position="84"/>
        <end position="103"/>
    </location>
</feature>
<feature type="transmembrane region" description="Helical" evidence="5">
    <location>
        <begin position="29"/>
        <end position="46"/>
    </location>
</feature>
<evidence type="ECO:0000256" key="3">
    <source>
        <dbReference type="ARBA" id="ARBA00022989"/>
    </source>
</evidence>
<comment type="subcellular location">
    <subcellularLocation>
        <location evidence="1">Endomembrane system</location>
        <topology evidence="1">Multi-pass membrane protein</topology>
    </subcellularLocation>
</comment>
<evidence type="ECO:0000313" key="8">
    <source>
        <dbReference type="Proteomes" id="UP000437065"/>
    </source>
</evidence>
<feature type="transmembrane region" description="Helical" evidence="5">
    <location>
        <begin position="247"/>
        <end position="280"/>
    </location>
</feature>
<keyword evidence="2 5" id="KW-0812">Transmembrane</keyword>
<dbReference type="OrthoDB" id="327281at2157"/>
<organism evidence="7 8">
    <name type="scientific">Halobaculum saliterrae</name>
    <dbReference type="NCBI Taxonomy" id="2073113"/>
    <lineage>
        <taxon>Archaea</taxon>
        <taxon>Methanobacteriati</taxon>
        <taxon>Methanobacteriota</taxon>
        <taxon>Stenosarchaea group</taxon>
        <taxon>Halobacteria</taxon>
        <taxon>Halobacteriales</taxon>
        <taxon>Haloferacaceae</taxon>
        <taxon>Halobaculum</taxon>
    </lineage>
</organism>
<reference evidence="7 8" key="1">
    <citation type="submission" date="2019-12" db="EMBL/GenBank/DDBJ databases">
        <title>Isolation and characterization of three novel carbon monoxide-oxidizing members of Halobacteria from salione crusts and soils.</title>
        <authorList>
            <person name="Myers M.R."/>
            <person name="King G.M."/>
        </authorList>
    </citation>
    <scope>NUCLEOTIDE SEQUENCE [LARGE SCALE GENOMIC DNA]</scope>
    <source>
        <strain evidence="7 8">WSA2</strain>
    </source>
</reference>
<evidence type="ECO:0000256" key="5">
    <source>
        <dbReference type="SAM" id="Phobius"/>
    </source>
</evidence>
<gene>
    <name evidence="7" type="ORF">GRX01_12740</name>
</gene>
<proteinExistence type="predicted"/>
<evidence type="ECO:0000259" key="6">
    <source>
        <dbReference type="SMART" id="SM00752"/>
    </source>
</evidence>
<keyword evidence="3 5" id="KW-1133">Transmembrane helix</keyword>
<keyword evidence="4 5" id="KW-0472">Membrane</keyword>